<sequence length="111" mass="12187">MNKKCLIVTLILLFVLVIATPSLLKAGEVTAVVTPSCSASDSVAACISEGDRYSVISYYVNPLGNLNKGIASYITLVVLDKKTGKVFITKIPERDFGNKKTFMLDLRRPRY</sequence>
<proteinExistence type="predicted"/>
<name>A0A7C0Y9H1_9BACT</name>
<evidence type="ECO:0000313" key="1">
    <source>
        <dbReference type="EMBL" id="HDD53317.1"/>
    </source>
</evidence>
<protein>
    <submittedName>
        <fullName evidence="1">Uncharacterized protein</fullName>
    </submittedName>
</protein>
<dbReference type="EMBL" id="DQWS01000170">
    <property type="protein sequence ID" value="HDD53317.1"/>
    <property type="molecule type" value="Genomic_DNA"/>
</dbReference>
<organism evidence="1">
    <name type="scientific">Thermosulfidibacter takaii</name>
    <dbReference type="NCBI Taxonomy" id="412593"/>
    <lineage>
        <taxon>Bacteria</taxon>
        <taxon>Pseudomonadati</taxon>
        <taxon>Thermosulfidibacterota</taxon>
        <taxon>Thermosulfidibacteria</taxon>
        <taxon>Thermosulfidibacterales</taxon>
        <taxon>Thermosulfidibacteraceae</taxon>
    </lineage>
</organism>
<accession>A0A7C0Y9H1</accession>
<dbReference type="Proteomes" id="UP000885690">
    <property type="component" value="Unassembled WGS sequence"/>
</dbReference>
<reference evidence="1" key="1">
    <citation type="journal article" date="2020" name="mSystems">
        <title>Genome- and Community-Level Interaction Insights into Carbon Utilization and Element Cycling Functions of Hydrothermarchaeota in Hydrothermal Sediment.</title>
        <authorList>
            <person name="Zhou Z."/>
            <person name="Liu Y."/>
            <person name="Xu W."/>
            <person name="Pan J."/>
            <person name="Luo Z.H."/>
            <person name="Li M."/>
        </authorList>
    </citation>
    <scope>NUCLEOTIDE SEQUENCE [LARGE SCALE GENOMIC DNA]</scope>
    <source>
        <strain evidence="1">HyVt-115</strain>
    </source>
</reference>
<dbReference type="AlphaFoldDB" id="A0A7C0Y9H1"/>
<comment type="caution">
    <text evidence="1">The sequence shown here is derived from an EMBL/GenBank/DDBJ whole genome shotgun (WGS) entry which is preliminary data.</text>
</comment>
<gene>
    <name evidence="1" type="ORF">ENF32_04550</name>
</gene>